<organism evidence="2 3">
    <name type="scientific">Vibrio chemaguriensis</name>
    <dbReference type="NCBI Taxonomy" id="2527672"/>
    <lineage>
        <taxon>Bacteria</taxon>
        <taxon>Pseudomonadati</taxon>
        <taxon>Pseudomonadota</taxon>
        <taxon>Gammaproteobacteria</taxon>
        <taxon>Vibrionales</taxon>
        <taxon>Vibrionaceae</taxon>
        <taxon>Vibrio</taxon>
    </lineage>
</organism>
<dbReference type="EMBL" id="SHOE01000038">
    <property type="protein sequence ID" value="NKJ70508.1"/>
    <property type="molecule type" value="Genomic_DNA"/>
</dbReference>
<protein>
    <submittedName>
        <fullName evidence="2">DUF2813 domain-containing protein</fullName>
    </submittedName>
</protein>
<dbReference type="PANTHER" id="PTHR43581:SF2">
    <property type="entry name" value="EXCINUCLEASE ATPASE SUBUNIT"/>
    <property type="match status" value="1"/>
</dbReference>
<gene>
    <name evidence="2" type="ORF">EX191_22585</name>
</gene>
<dbReference type="SUPFAM" id="SSF52540">
    <property type="entry name" value="P-loop containing nucleoside triphosphate hydrolases"/>
    <property type="match status" value="1"/>
</dbReference>
<dbReference type="Gene3D" id="3.40.50.300">
    <property type="entry name" value="P-loop containing nucleotide triphosphate hydrolases"/>
    <property type="match status" value="1"/>
</dbReference>
<reference evidence="2 3" key="1">
    <citation type="journal article" date="2019" name="Curr. Microbiol.">
        <title>Vibrio chemaguriensis sp. nov., from Sundarbans, Bay of Bengal.</title>
        <authorList>
            <person name="Ghosh A."/>
            <person name="Bhadury P."/>
        </authorList>
    </citation>
    <scope>NUCLEOTIDE SEQUENCE [LARGE SCALE GENOMIC DNA]</scope>
    <source>
        <strain evidence="2 3">Iso1</strain>
    </source>
</reference>
<dbReference type="Proteomes" id="UP000778757">
    <property type="component" value="Unassembled WGS sequence"/>
</dbReference>
<dbReference type="RefSeq" id="WP_069533308.1">
    <property type="nucleotide sequence ID" value="NZ_SHOE01000038.1"/>
</dbReference>
<name>A0ABX1I526_9VIBR</name>
<proteinExistence type="predicted"/>
<dbReference type="InterPro" id="IPR027417">
    <property type="entry name" value="P-loop_NTPase"/>
</dbReference>
<dbReference type="InterPro" id="IPR051396">
    <property type="entry name" value="Bact_Antivir_Def_Nuclease"/>
</dbReference>
<evidence type="ECO:0000313" key="3">
    <source>
        <dbReference type="Proteomes" id="UP000778757"/>
    </source>
</evidence>
<evidence type="ECO:0000313" key="2">
    <source>
        <dbReference type="EMBL" id="NKJ70508.1"/>
    </source>
</evidence>
<evidence type="ECO:0000259" key="1">
    <source>
        <dbReference type="Pfam" id="PF13175"/>
    </source>
</evidence>
<dbReference type="Pfam" id="PF13175">
    <property type="entry name" value="AAA_15"/>
    <property type="match status" value="1"/>
</dbReference>
<comment type="caution">
    <text evidence="2">The sequence shown here is derived from an EMBL/GenBank/DDBJ whole genome shotgun (WGS) entry which is preliminary data.</text>
</comment>
<dbReference type="InterPro" id="IPR041685">
    <property type="entry name" value="AAA_GajA/Old/RecF-like"/>
</dbReference>
<dbReference type="PANTHER" id="PTHR43581">
    <property type="entry name" value="ATP/GTP PHOSPHATASE"/>
    <property type="match status" value="1"/>
</dbReference>
<keyword evidence="3" id="KW-1185">Reference proteome</keyword>
<feature type="domain" description="Endonuclease GajA/Old nuclease/RecF-like AAA" evidence="1">
    <location>
        <begin position="1"/>
        <end position="370"/>
    </location>
</feature>
<sequence length="595" mass="66893">MKLISLTLENYRGYQERTTIDISDLTALIGKNDIGKTTLLDALGVFFNHKLCKFDATDKCVYSGEQDDVLIGCEFSNLPEQLILDERANTTLQNEFLLNERGNLELFRIFKKGKGNGEYASWCVHPSAKDAKGILYKKNDQLKTIAERRGVDVEDQRINALLRQGIYNSIDDLKLIPQMIPLKAEDGKSVWERISSYLPHFALFRADRPSTDEEAEVQDPMKAAVSNALSELDTELENIKQVVREKTLAVAADTISHLNDIDSKLASELIPEFKVEPNWGSIFKLSLIGNDGVHINKRGSGVRRLILISFFKAEAERIKRDNSRKGVIYAIEEPETSQHPSYQQMLVDAFKELSELDDCQVILTTHVPALAEKIDLGSLRHIHRNDAGDLTVASGQDATYEVIAKDLGVLPDSRAQLIVCLEGPNDIHFFKRLSRNLIAEGIDIPDLNDDPRIVMIPLGGDTLRDWVNSHYLKNLGKPEVHIYDRDMAEPPKYKATVDAVNGRGDGSLAFLTTKRELENYISPRAIKEVFNVDIEIEDDTDVPTTLAGLTAYREGKCKKKLNTLVMDKYSHADLVEMDPNGNILEWMQAIKTNLV</sequence>
<accession>A0ABX1I526</accession>